<dbReference type="InterPro" id="IPR002059">
    <property type="entry name" value="CSP_DNA-bd"/>
</dbReference>
<feature type="domain" description="CSD" evidence="5">
    <location>
        <begin position="8"/>
        <end position="77"/>
    </location>
</feature>
<dbReference type="InterPro" id="IPR036875">
    <property type="entry name" value="Znf_CCHC_sf"/>
</dbReference>
<evidence type="ECO:0000313" key="6">
    <source>
        <dbReference type="EMBL" id="VDM11073.1"/>
    </source>
</evidence>
<dbReference type="PANTHER" id="PTHR46109:SF1">
    <property type="entry name" value="PROTEIN LIN-28 HOMOLOG"/>
    <property type="match status" value="1"/>
</dbReference>
<evidence type="ECO:0000256" key="1">
    <source>
        <dbReference type="ARBA" id="ARBA00004496"/>
    </source>
</evidence>
<feature type="compositionally biased region" description="Basic and acidic residues" evidence="4">
    <location>
        <begin position="180"/>
        <end position="202"/>
    </location>
</feature>
<dbReference type="InterPro" id="IPR051373">
    <property type="entry name" value="Lin-28_RNA-binding"/>
</dbReference>
<dbReference type="InParanoid" id="A0A3P7DNR6"/>
<dbReference type="PRINTS" id="PR00050">
    <property type="entry name" value="COLDSHOCK"/>
</dbReference>
<dbReference type="InterPro" id="IPR012340">
    <property type="entry name" value="NA-bd_OB-fold"/>
</dbReference>
<dbReference type="Proteomes" id="UP000270924">
    <property type="component" value="Unassembled WGS sequence"/>
</dbReference>
<reference evidence="6 7" key="1">
    <citation type="submission" date="2018-11" db="EMBL/GenBank/DDBJ databases">
        <authorList>
            <consortium name="Pathogen Informatics"/>
        </authorList>
    </citation>
    <scope>NUCLEOTIDE SEQUENCE [LARGE SCALE GENOMIC DNA]</scope>
</reference>
<gene>
    <name evidence="6" type="ORF">WBA_LOCUS4459</name>
</gene>
<name>A0A3P7DNR6_WUCBA</name>
<evidence type="ECO:0000256" key="4">
    <source>
        <dbReference type="SAM" id="MobiDB-lite"/>
    </source>
</evidence>
<dbReference type="CDD" id="cd04458">
    <property type="entry name" value="CSP_CDS"/>
    <property type="match status" value="1"/>
</dbReference>
<keyword evidence="3" id="KW-0963">Cytoplasm</keyword>
<dbReference type="EMBL" id="UYWW01001845">
    <property type="protein sequence ID" value="VDM11073.1"/>
    <property type="molecule type" value="Genomic_DNA"/>
</dbReference>
<comment type="subcellular location">
    <subcellularLocation>
        <location evidence="1">Cytoplasm</location>
    </subcellularLocation>
</comment>
<dbReference type="SMART" id="SM00357">
    <property type="entry name" value="CSP"/>
    <property type="match status" value="1"/>
</dbReference>
<proteinExistence type="inferred from homology"/>
<evidence type="ECO:0000259" key="5">
    <source>
        <dbReference type="PROSITE" id="PS51857"/>
    </source>
</evidence>
<dbReference type="InterPro" id="IPR011129">
    <property type="entry name" value="CSD"/>
</dbReference>
<dbReference type="OrthoDB" id="422005at2759"/>
<protein>
    <recommendedName>
        <fullName evidence="5">CSD domain-containing protein</fullName>
    </recommendedName>
</protein>
<dbReference type="Gene3D" id="2.40.50.140">
    <property type="entry name" value="Nucleic acid-binding proteins"/>
    <property type="match status" value="1"/>
</dbReference>
<dbReference type="SMART" id="SM00343">
    <property type="entry name" value="ZnF_C2HC"/>
    <property type="match status" value="2"/>
</dbReference>
<comment type="similarity">
    <text evidence="2">Belongs to the lin-28 family.</text>
</comment>
<dbReference type="Pfam" id="PF00313">
    <property type="entry name" value="CSD"/>
    <property type="match status" value="1"/>
</dbReference>
<organism evidence="6 7">
    <name type="scientific">Wuchereria bancrofti</name>
    <dbReference type="NCBI Taxonomy" id="6293"/>
    <lineage>
        <taxon>Eukaryota</taxon>
        <taxon>Metazoa</taxon>
        <taxon>Ecdysozoa</taxon>
        <taxon>Nematoda</taxon>
        <taxon>Chromadorea</taxon>
        <taxon>Rhabditida</taxon>
        <taxon>Spirurina</taxon>
        <taxon>Spiruromorpha</taxon>
        <taxon>Filarioidea</taxon>
        <taxon>Onchocercidae</taxon>
        <taxon>Wuchereria</taxon>
    </lineage>
</organism>
<evidence type="ECO:0000256" key="3">
    <source>
        <dbReference type="ARBA" id="ARBA00022490"/>
    </source>
</evidence>
<dbReference type="PANTHER" id="PTHR46109">
    <property type="entry name" value="PROTEIN LIN-28"/>
    <property type="match status" value="1"/>
</dbReference>
<feature type="region of interest" description="Disordered" evidence="4">
    <location>
        <begin position="146"/>
        <end position="202"/>
    </location>
</feature>
<dbReference type="GO" id="GO:0008270">
    <property type="term" value="F:zinc ion binding"/>
    <property type="evidence" value="ECO:0007669"/>
    <property type="project" value="InterPro"/>
</dbReference>
<dbReference type="AlphaFoldDB" id="A0A3P7DNR6"/>
<dbReference type="GO" id="GO:0031054">
    <property type="term" value="P:pre-miRNA processing"/>
    <property type="evidence" value="ECO:0007669"/>
    <property type="project" value="TreeGrafter"/>
</dbReference>
<accession>A0A3P7DNR6</accession>
<evidence type="ECO:0000256" key="2">
    <source>
        <dbReference type="ARBA" id="ARBA00008840"/>
    </source>
</evidence>
<dbReference type="SUPFAM" id="SSF50249">
    <property type="entry name" value="Nucleic acid-binding proteins"/>
    <property type="match status" value="1"/>
</dbReference>
<keyword evidence="7" id="KW-1185">Reference proteome</keyword>
<evidence type="ECO:0000313" key="7">
    <source>
        <dbReference type="Proteomes" id="UP000270924"/>
    </source>
</evidence>
<dbReference type="OMA" id="KACYGCH"/>
<dbReference type="PROSITE" id="PS51857">
    <property type="entry name" value="CSD_2"/>
    <property type="match status" value="1"/>
</dbReference>
<sequence length="202" mass="22191">MGEGKEVVQVGTCKWFNVLKGYGFITPDEGGDDVFVHQASGSELNMDGFRSLDAGERVRFVIRRRPEGNEATVVVSAEPGGKLKGSSIRPLGKNKSHAIRCFKCGHYGNHTAAKCKTSLGAEKACYGCHATDHLITDCPQKVNFKNGNKARKNGAEGYDKNEEEAKVESNEQVQSKTKKEKTGSKMKEITNDKEDVNRDSNY</sequence>
<dbReference type="FunCoup" id="A0A3P7DNR6">
    <property type="interactions" value="148"/>
</dbReference>
<dbReference type="GO" id="GO:0019899">
    <property type="term" value="F:enzyme binding"/>
    <property type="evidence" value="ECO:0007669"/>
    <property type="project" value="UniProtKB-ARBA"/>
</dbReference>
<dbReference type="InterPro" id="IPR001878">
    <property type="entry name" value="Znf_CCHC"/>
</dbReference>
<dbReference type="GO" id="GO:0005737">
    <property type="term" value="C:cytoplasm"/>
    <property type="evidence" value="ECO:0007669"/>
    <property type="project" value="UniProtKB-SubCell"/>
</dbReference>
<dbReference type="GO" id="GO:0003729">
    <property type="term" value="F:mRNA binding"/>
    <property type="evidence" value="ECO:0007669"/>
    <property type="project" value="TreeGrafter"/>
</dbReference>
<dbReference type="GO" id="GO:0005634">
    <property type="term" value="C:nucleus"/>
    <property type="evidence" value="ECO:0007669"/>
    <property type="project" value="TreeGrafter"/>
</dbReference>
<dbReference type="Gene3D" id="4.10.60.10">
    <property type="entry name" value="Zinc finger, CCHC-type"/>
    <property type="match status" value="1"/>
</dbReference>
<feature type="compositionally biased region" description="Basic and acidic residues" evidence="4">
    <location>
        <begin position="153"/>
        <end position="169"/>
    </location>
</feature>
<dbReference type="SUPFAM" id="SSF57756">
    <property type="entry name" value="Retrovirus zinc finger-like domains"/>
    <property type="match status" value="1"/>
</dbReference>